<organism evidence="16 17">
    <name type="scientific">Buchnera aphidicola subsp. Diuraphis noxia</name>
    <dbReference type="NCBI Taxonomy" id="118101"/>
    <lineage>
        <taxon>Bacteria</taxon>
        <taxon>Pseudomonadati</taxon>
        <taxon>Pseudomonadota</taxon>
        <taxon>Gammaproteobacteria</taxon>
        <taxon>Enterobacterales</taxon>
        <taxon>Erwiniaceae</taxon>
        <taxon>Buchnera</taxon>
    </lineage>
</organism>
<dbReference type="PANTHER" id="PTHR43394:SF1">
    <property type="entry name" value="ATP-BINDING CASSETTE SUB-FAMILY B MEMBER 10, MITOCHONDRIAL"/>
    <property type="match status" value="1"/>
</dbReference>
<dbReference type="RefSeq" id="WP_075433491.1">
    <property type="nucleotide sequence ID" value="NZ_CP013259.1"/>
</dbReference>
<dbReference type="GO" id="GO:0005524">
    <property type="term" value="F:ATP binding"/>
    <property type="evidence" value="ECO:0007669"/>
    <property type="project" value="UniProtKB-KW"/>
</dbReference>
<evidence type="ECO:0000256" key="2">
    <source>
        <dbReference type="ARBA" id="ARBA00006526"/>
    </source>
</evidence>
<dbReference type="Proteomes" id="UP000093070">
    <property type="component" value="Chromosome"/>
</dbReference>
<evidence type="ECO:0000256" key="4">
    <source>
        <dbReference type="ARBA" id="ARBA00022448"/>
    </source>
</evidence>
<dbReference type="PATRIC" id="fig|118101.4.peg.479"/>
<keyword evidence="9 13" id="KW-1133">Transmembrane helix</keyword>
<evidence type="ECO:0000256" key="8">
    <source>
        <dbReference type="ARBA" id="ARBA00022840"/>
    </source>
</evidence>
<evidence type="ECO:0000256" key="10">
    <source>
        <dbReference type="ARBA" id="ARBA00023136"/>
    </source>
</evidence>
<feature type="transmembrane region" description="Helical" evidence="13">
    <location>
        <begin position="250"/>
        <end position="271"/>
    </location>
</feature>
<dbReference type="PROSITE" id="PS50893">
    <property type="entry name" value="ABC_TRANSPORTER_2"/>
    <property type="match status" value="1"/>
</dbReference>
<keyword evidence="7" id="KW-0547">Nucleotide-binding</keyword>
<evidence type="ECO:0000313" key="16">
    <source>
        <dbReference type="EMBL" id="ANZ22669.1"/>
    </source>
</evidence>
<proteinExistence type="inferred from homology"/>
<dbReference type="InterPro" id="IPR011527">
    <property type="entry name" value="ABC1_TM_dom"/>
</dbReference>
<feature type="domain" description="ABC transmembrane type-1" evidence="15">
    <location>
        <begin position="26"/>
        <end position="310"/>
    </location>
</feature>
<feature type="transmembrane region" description="Helical" evidence="13">
    <location>
        <begin position="145"/>
        <end position="161"/>
    </location>
</feature>
<dbReference type="PANTHER" id="PTHR43394">
    <property type="entry name" value="ATP-DEPENDENT PERMEASE MDL1, MITOCHONDRIAL"/>
    <property type="match status" value="1"/>
</dbReference>
<keyword evidence="10 13" id="KW-0472">Membrane</keyword>
<keyword evidence="5" id="KW-1003">Cell membrane</keyword>
<evidence type="ECO:0000313" key="17">
    <source>
        <dbReference type="Proteomes" id="UP000093070"/>
    </source>
</evidence>
<dbReference type="GO" id="GO:0016887">
    <property type="term" value="F:ATP hydrolysis activity"/>
    <property type="evidence" value="ECO:0007669"/>
    <property type="project" value="InterPro"/>
</dbReference>
<dbReference type="InterPro" id="IPR039421">
    <property type="entry name" value="Type_1_exporter"/>
</dbReference>
<dbReference type="Gene3D" id="1.20.1560.10">
    <property type="entry name" value="ABC transporter type 1, transmembrane domain"/>
    <property type="match status" value="1"/>
</dbReference>
<comment type="similarity">
    <text evidence="2">Belongs to the ABC transporter superfamily. Drug exporter-2 (TC 3.A.1.117) family.</text>
</comment>
<dbReference type="AlphaFoldDB" id="A0A1B2H9D9"/>
<evidence type="ECO:0000256" key="5">
    <source>
        <dbReference type="ARBA" id="ARBA00022475"/>
    </source>
</evidence>
<protein>
    <recommendedName>
        <fullName evidence="12">Multidrug resistance-like ATP-binding protein MdlB</fullName>
        <ecNumber evidence="3">7.6.2.2</ecNumber>
    </recommendedName>
</protein>
<gene>
    <name evidence="16" type="ORF">ATN01_02385</name>
</gene>
<name>A0A1B2H9D9_BUCDN</name>
<dbReference type="Pfam" id="PF00005">
    <property type="entry name" value="ABC_tran"/>
    <property type="match status" value="1"/>
</dbReference>
<dbReference type="InterPro" id="IPR003439">
    <property type="entry name" value="ABC_transporter-like_ATP-bd"/>
</dbReference>
<dbReference type="SUPFAM" id="SSF90123">
    <property type="entry name" value="ABC transporter transmembrane region"/>
    <property type="match status" value="1"/>
</dbReference>
<dbReference type="GO" id="GO:0005737">
    <property type="term" value="C:cytoplasm"/>
    <property type="evidence" value="ECO:0007669"/>
    <property type="project" value="UniProtKB-ARBA"/>
</dbReference>
<dbReference type="FunFam" id="3.40.50.300:FF:000604">
    <property type="entry name" value="ABC transporter B family member 28"/>
    <property type="match status" value="1"/>
</dbReference>
<keyword evidence="4" id="KW-0813">Transport</keyword>
<evidence type="ECO:0000256" key="1">
    <source>
        <dbReference type="ARBA" id="ARBA00004651"/>
    </source>
</evidence>
<evidence type="ECO:0000256" key="11">
    <source>
        <dbReference type="ARBA" id="ARBA00034018"/>
    </source>
</evidence>
<dbReference type="SMART" id="SM00382">
    <property type="entry name" value="AAA"/>
    <property type="match status" value="1"/>
</dbReference>
<feature type="transmembrane region" description="Helical" evidence="13">
    <location>
        <begin position="25"/>
        <end position="50"/>
    </location>
</feature>
<dbReference type="Pfam" id="PF00664">
    <property type="entry name" value="ABC_membrane"/>
    <property type="match status" value="1"/>
</dbReference>
<dbReference type="PROSITE" id="PS50929">
    <property type="entry name" value="ABC_TM1F"/>
    <property type="match status" value="1"/>
</dbReference>
<dbReference type="InterPro" id="IPR036640">
    <property type="entry name" value="ABC1_TM_sf"/>
</dbReference>
<dbReference type="Gene3D" id="3.40.50.300">
    <property type="entry name" value="P-loop containing nucleotide triphosphate hydrolases"/>
    <property type="match status" value="1"/>
</dbReference>
<keyword evidence="8 16" id="KW-0067">ATP-binding</keyword>
<dbReference type="GO" id="GO:0008559">
    <property type="term" value="F:ABC-type xenobiotic transporter activity"/>
    <property type="evidence" value="ECO:0007669"/>
    <property type="project" value="UniProtKB-EC"/>
</dbReference>
<evidence type="ECO:0000256" key="7">
    <source>
        <dbReference type="ARBA" id="ARBA00022741"/>
    </source>
</evidence>
<dbReference type="OrthoDB" id="9806127at2"/>
<dbReference type="InterPro" id="IPR003593">
    <property type="entry name" value="AAA+_ATPase"/>
</dbReference>
<dbReference type="PROSITE" id="PS00211">
    <property type="entry name" value="ABC_TRANSPORTER_1"/>
    <property type="match status" value="1"/>
</dbReference>
<evidence type="ECO:0000259" key="15">
    <source>
        <dbReference type="PROSITE" id="PS50929"/>
    </source>
</evidence>
<dbReference type="STRING" id="118101.ATN01_02385"/>
<accession>A0A1B2H9D9</accession>
<comment type="subcellular location">
    <subcellularLocation>
        <location evidence="1">Cell membrane</location>
        <topology evidence="1">Multi-pass membrane protein</topology>
    </subcellularLocation>
</comment>
<dbReference type="NCBIfam" id="NF008056">
    <property type="entry name" value="PRK10790.1"/>
    <property type="match status" value="1"/>
</dbReference>
<feature type="domain" description="ABC transporter" evidence="14">
    <location>
        <begin position="341"/>
        <end position="575"/>
    </location>
</feature>
<dbReference type="CDD" id="cd18544">
    <property type="entry name" value="ABC_6TM_TmrA_like"/>
    <property type="match status" value="1"/>
</dbReference>
<evidence type="ECO:0000256" key="9">
    <source>
        <dbReference type="ARBA" id="ARBA00022989"/>
    </source>
</evidence>
<evidence type="ECO:0000256" key="6">
    <source>
        <dbReference type="ARBA" id="ARBA00022692"/>
    </source>
</evidence>
<feature type="transmembrane region" description="Helical" evidence="13">
    <location>
        <begin position="62"/>
        <end position="84"/>
    </location>
</feature>
<dbReference type="SUPFAM" id="SSF52540">
    <property type="entry name" value="P-loop containing nucleoside triphosphate hydrolases"/>
    <property type="match status" value="1"/>
</dbReference>
<keyword evidence="6 13" id="KW-0812">Transmembrane</keyword>
<comment type="catalytic activity">
    <reaction evidence="11">
        <text>ATP + H2O + xenobioticSide 1 = ADP + phosphate + xenobioticSide 2.</text>
        <dbReference type="EC" id="7.6.2.2"/>
    </reaction>
</comment>
<dbReference type="EC" id="7.6.2.2" evidence="3"/>
<evidence type="ECO:0000256" key="3">
    <source>
        <dbReference type="ARBA" id="ARBA00012191"/>
    </source>
</evidence>
<dbReference type="InterPro" id="IPR027417">
    <property type="entry name" value="P-loop_NTPase"/>
</dbReference>
<feature type="transmembrane region" description="Helical" evidence="13">
    <location>
        <begin position="167"/>
        <end position="185"/>
    </location>
</feature>
<sequence>MDHLIEFWPILKRLLVYLVPFKKQLILACILLFSGSISEVLGPILISYFINNILSKHQLYSATIFVVIITYILLQIISVFFNYFQSILFNKIAVKVINKLRKDVMNSALQQPISQFDCQPIGQMISKVTNDTEAVKELYDTVAPTLFKSIILIVIVLFAMFTLEWHMAIIALLILPVVMTIMFIYQKHSTPILRKVRYYLADINNKFNETINGINVIQQFCQQNRFKKSIKNSSELHYTARMKILKLEGFLLRPLLSLLSALVLCHFILLFSCFKVGVFEVGILYAFITYLGRLNEPLIAITIQQSVLQQSIVAGERIFNLIDSPKQKYGNNIKALKNGNINIKNVTFHYNNSKKYVLKNINIYIPSKNFIAFVGHTGSGKTTLANLIMGYYPVRNGKIYLDNQNIDSISHSILRKHLLMVQQDPIVLSDTIFANITLGRTISEEKVWKILDTVHLTSLVKSMPKGIYSMLGEEGNNLSAGQKQLLALARILVSPPKILVLDEATANIDSGTEKLIQKTLAYIRENSTLIVIAHRLSTIIDADLIVVLKKGKIIECGTHQSLLNKKSFYSKMYRLQLSKS</sequence>
<evidence type="ECO:0000256" key="12">
    <source>
        <dbReference type="ARBA" id="ARBA00040960"/>
    </source>
</evidence>
<dbReference type="InterPro" id="IPR017871">
    <property type="entry name" value="ABC_transporter-like_CS"/>
</dbReference>
<dbReference type="GO" id="GO:0005886">
    <property type="term" value="C:plasma membrane"/>
    <property type="evidence" value="ECO:0007669"/>
    <property type="project" value="UniProtKB-SubCell"/>
</dbReference>
<reference evidence="16 17" key="1">
    <citation type="submission" date="2015-11" db="EMBL/GenBank/DDBJ databases">
        <title>The complete genome of Buchnera aphidicola from Diuraphis noxia biotype SAM.</title>
        <authorList>
            <person name="Burger N.F.V."/>
            <person name="Oberholster A.-M."/>
        </authorList>
    </citation>
    <scope>NUCLEOTIDE SEQUENCE [LARGE SCALE GENOMIC DNA]</scope>
    <source>
        <strain evidence="16">SAM</strain>
    </source>
</reference>
<evidence type="ECO:0000259" key="14">
    <source>
        <dbReference type="PROSITE" id="PS50893"/>
    </source>
</evidence>
<evidence type="ECO:0000256" key="13">
    <source>
        <dbReference type="SAM" id="Phobius"/>
    </source>
</evidence>
<dbReference type="GO" id="GO:0015421">
    <property type="term" value="F:ABC-type oligopeptide transporter activity"/>
    <property type="evidence" value="ECO:0007669"/>
    <property type="project" value="TreeGrafter"/>
</dbReference>
<dbReference type="EMBL" id="CP013259">
    <property type="protein sequence ID" value="ANZ22669.1"/>
    <property type="molecule type" value="Genomic_DNA"/>
</dbReference>